<organism evidence="2 3">
    <name type="scientific">Thermomonospora cellulosilytica</name>
    <dbReference type="NCBI Taxonomy" id="1411118"/>
    <lineage>
        <taxon>Bacteria</taxon>
        <taxon>Bacillati</taxon>
        <taxon>Actinomycetota</taxon>
        <taxon>Actinomycetes</taxon>
        <taxon>Streptosporangiales</taxon>
        <taxon>Thermomonosporaceae</taxon>
        <taxon>Thermomonospora</taxon>
    </lineage>
</organism>
<dbReference type="Pfam" id="PF14028">
    <property type="entry name" value="Lant_dehydr_C"/>
    <property type="match status" value="1"/>
</dbReference>
<dbReference type="Proteomes" id="UP000539313">
    <property type="component" value="Unassembled WGS sequence"/>
</dbReference>
<dbReference type="InterPro" id="IPR023809">
    <property type="entry name" value="Thiopep_bacteriocin_synth_dom"/>
</dbReference>
<proteinExistence type="predicted"/>
<evidence type="ECO:0000313" key="3">
    <source>
        <dbReference type="Proteomes" id="UP000539313"/>
    </source>
</evidence>
<name>A0A7W3MVV7_9ACTN</name>
<dbReference type="NCBIfam" id="TIGR03891">
    <property type="entry name" value="thiopep_ocin"/>
    <property type="match status" value="1"/>
</dbReference>
<keyword evidence="3" id="KW-1185">Reference proteome</keyword>
<gene>
    <name evidence="2" type="ORF">HNR21_001741</name>
</gene>
<evidence type="ECO:0000259" key="1">
    <source>
        <dbReference type="Pfam" id="PF14028"/>
    </source>
</evidence>
<reference evidence="2 3" key="1">
    <citation type="submission" date="2020-08" db="EMBL/GenBank/DDBJ databases">
        <title>Sequencing the genomes of 1000 actinobacteria strains.</title>
        <authorList>
            <person name="Klenk H.-P."/>
        </authorList>
    </citation>
    <scope>NUCLEOTIDE SEQUENCE [LARGE SCALE GENOMIC DNA]</scope>
    <source>
        <strain evidence="2 3">DSM 45823</strain>
    </source>
</reference>
<dbReference type="RefSeq" id="WP_220500091.1">
    <property type="nucleotide sequence ID" value="NZ_JACJII010000001.1"/>
</dbReference>
<comment type="caution">
    <text evidence="2">The sequence shown here is derived from an EMBL/GenBank/DDBJ whole genome shotgun (WGS) entry which is preliminary data.</text>
</comment>
<dbReference type="EMBL" id="JACJII010000001">
    <property type="protein sequence ID" value="MBA9002859.1"/>
    <property type="molecule type" value="Genomic_DNA"/>
</dbReference>
<dbReference type="AlphaFoldDB" id="A0A7W3MVV7"/>
<accession>A0A7W3MVV7</accession>
<sequence>MPASHLTDPATGTDAVPERLSAAGQDQTWWQIHLQFTDWQTAEHTAAARLAPLLDDAVDPNGAWWFIRKHPTWRLRLRPAPHPDAPSHGPVPDTLDQLVKEGVLERWWTGRYEPETTAFGGPDGMAAAHALFTADSHAILHPVPGLTLGRRELSMLLCGALMHGAGLEPYEIGDVWAKVAHDRPFPADIPRESLDRLTATVTTLLRTDTRPAGAAFGPAGPLAAATPWAEAFHTCGKALARLARNGLLERGLREILAYHVIFHWNRAGLNTRQQSLLAHAARAAILGPTPQMATRRPASSRPASAARIDRALRHFPLIPRPRLTCPPLPDRIQAVRDHADAAAAATDPDERIDHACSAWNLAALIASDSGLPGLAADLSWQQYEILLPGWPMPGRTAIAALQPLINLARLHGRARRPERMYQALTDLGYALDHGGSLLLHDTTITLDGLTTPDNAARIRAWYQDVLAQDGTRALAATGDWTRAVAHAALHDPAPERLREARQTRVIALILNGDHDRALALLDNPHPADRDDPVNTALRALLDAHADRPHHTHLARLVSTLTATMSTGYAPNQGDGDNRSTVLFRIRLAQIADDLGVDPGVTAPFWERLTDETLQVADAYAARDALATPSCRATLTPDRAAALTDLTRRAALTPTGPPTGIVTDLAALTAPLKLAAGVLIETITDRPTSTG</sequence>
<protein>
    <submittedName>
        <fullName evidence="2">Thiopeptide-type bacteriocin biosynthesis protein</fullName>
    </submittedName>
</protein>
<evidence type="ECO:0000313" key="2">
    <source>
        <dbReference type="EMBL" id="MBA9002859.1"/>
    </source>
</evidence>
<feature type="domain" description="Thiopeptide-type bacteriocin biosynthesis" evidence="1">
    <location>
        <begin position="29"/>
        <end position="284"/>
    </location>
</feature>